<dbReference type="EMBL" id="JAHQXE010000001">
    <property type="protein sequence ID" value="MBV0900715.1"/>
    <property type="molecule type" value="Genomic_DNA"/>
</dbReference>
<dbReference type="Proteomes" id="UP001166304">
    <property type="component" value="Unassembled WGS sequence"/>
</dbReference>
<protein>
    <recommendedName>
        <fullName evidence="2">DICT domain-containing protein</fullName>
    </recommendedName>
</protein>
<evidence type="ECO:0000259" key="2">
    <source>
        <dbReference type="Pfam" id="PF10069"/>
    </source>
</evidence>
<feature type="domain" description="DICT" evidence="2">
    <location>
        <begin position="107"/>
        <end position="219"/>
    </location>
</feature>
<comment type="caution">
    <text evidence="3">The sequence shown here is derived from an EMBL/GenBank/DDBJ whole genome shotgun (WGS) entry which is preliminary data.</text>
</comment>
<organism evidence="3 4">
    <name type="scientific">Haloarcula salina</name>
    <dbReference type="NCBI Taxonomy" id="1429914"/>
    <lineage>
        <taxon>Archaea</taxon>
        <taxon>Methanobacteriati</taxon>
        <taxon>Methanobacteriota</taxon>
        <taxon>Stenosarchaea group</taxon>
        <taxon>Halobacteria</taxon>
        <taxon>Halobacteriales</taxon>
        <taxon>Haloarculaceae</taxon>
        <taxon>Haloarcula</taxon>
    </lineage>
</organism>
<sequence>MTVRELLDRFERTGLRLTVYGPEPDAAITERLSSQHVAVDWQVLPTAPSEAFVVIRDQSGFAGVVRLDDLRAFLSDPPPIESELGPTNTGECGADETASDEPVQRVLETLTNVPISTLRRPQLLATAHEFEDRAYRVGRGTLRVSFQSLSRFRAQFERYRHLADDTALDIHVYGRRDWYPPSIPGVTVHAVSDDEIERLWLLAFDGGGDDDRKCALVAEDLGDDRFRGFWTYDAAVVDEVMAELAAVDG</sequence>
<feature type="region of interest" description="Disordered" evidence="1">
    <location>
        <begin position="77"/>
        <end position="100"/>
    </location>
</feature>
<evidence type="ECO:0000313" key="4">
    <source>
        <dbReference type="Proteomes" id="UP001166304"/>
    </source>
</evidence>
<dbReference type="RefSeq" id="WP_162412003.1">
    <property type="nucleotide sequence ID" value="NZ_JAHQXE010000001.1"/>
</dbReference>
<reference evidence="3" key="1">
    <citation type="submission" date="2021-06" db="EMBL/GenBank/DDBJ databases">
        <title>New haloarchaea isolates fom saline soil.</title>
        <authorList>
            <person name="Duran-Viseras A."/>
            <person name="Sanchez-Porro C.S."/>
            <person name="Ventosa A."/>
        </authorList>
    </citation>
    <scope>NUCLEOTIDE SEQUENCE</scope>
    <source>
        <strain evidence="3">JCM 18369</strain>
    </source>
</reference>
<dbReference type="InterPro" id="IPR019278">
    <property type="entry name" value="DICT_dom"/>
</dbReference>
<proteinExistence type="predicted"/>
<dbReference type="PIRSF" id="PIRSF030471">
    <property type="entry name" value="STR_Vng0742h_prd"/>
    <property type="match status" value="1"/>
</dbReference>
<dbReference type="AlphaFoldDB" id="A0AA41KB77"/>
<dbReference type="InterPro" id="IPR016954">
    <property type="entry name" value="Uncharacterised_Vng0742h"/>
</dbReference>
<dbReference type="Pfam" id="PF10069">
    <property type="entry name" value="DICT"/>
    <property type="match status" value="1"/>
</dbReference>
<keyword evidence="4" id="KW-1185">Reference proteome</keyword>
<name>A0AA41KB77_9EURY</name>
<gene>
    <name evidence="3" type="ORF">KTS37_02840</name>
</gene>
<evidence type="ECO:0000313" key="3">
    <source>
        <dbReference type="EMBL" id="MBV0900715.1"/>
    </source>
</evidence>
<evidence type="ECO:0000256" key="1">
    <source>
        <dbReference type="SAM" id="MobiDB-lite"/>
    </source>
</evidence>
<accession>A0AA41KB77</accession>